<dbReference type="AlphaFoldDB" id="A0A8W8M2L7"/>
<name>A0A8W8M2L7_MAGGI</name>
<dbReference type="EnsemblMetazoa" id="G30896.2">
    <property type="protein sequence ID" value="G30896.2:cds"/>
    <property type="gene ID" value="G30896"/>
</dbReference>
<dbReference type="EnsemblMetazoa" id="G30896.5">
    <property type="protein sequence ID" value="G30896.5:cds"/>
    <property type="gene ID" value="G30896"/>
</dbReference>
<protein>
    <submittedName>
        <fullName evidence="1">Uncharacterized protein</fullName>
    </submittedName>
</protein>
<dbReference type="OrthoDB" id="6082730at2759"/>
<dbReference type="Proteomes" id="UP000005408">
    <property type="component" value="Unassembled WGS sequence"/>
</dbReference>
<accession>A0A8W8M2L7</accession>
<proteinExistence type="predicted"/>
<organism evidence="1 2">
    <name type="scientific">Magallana gigas</name>
    <name type="common">Pacific oyster</name>
    <name type="synonym">Crassostrea gigas</name>
    <dbReference type="NCBI Taxonomy" id="29159"/>
    <lineage>
        <taxon>Eukaryota</taxon>
        <taxon>Metazoa</taxon>
        <taxon>Spiralia</taxon>
        <taxon>Lophotrochozoa</taxon>
        <taxon>Mollusca</taxon>
        <taxon>Bivalvia</taxon>
        <taxon>Autobranchia</taxon>
        <taxon>Pteriomorphia</taxon>
        <taxon>Ostreida</taxon>
        <taxon>Ostreoidea</taxon>
        <taxon>Ostreidae</taxon>
        <taxon>Magallana</taxon>
    </lineage>
</organism>
<reference evidence="1" key="1">
    <citation type="submission" date="2022-08" db="UniProtKB">
        <authorList>
            <consortium name="EnsemblMetazoa"/>
        </authorList>
    </citation>
    <scope>IDENTIFICATION</scope>
    <source>
        <strain evidence="1">05x7-T-G4-1.051#20</strain>
    </source>
</reference>
<keyword evidence="2" id="KW-1185">Reference proteome</keyword>
<dbReference type="EnsemblMetazoa" id="G30896.3">
    <property type="protein sequence ID" value="G30896.3:cds"/>
    <property type="gene ID" value="G30896"/>
</dbReference>
<sequence length="374" mass="42529">MDAKKRSHADSTCDSHLLQDDVTENQTSSVANDSFPSNTTDWKRCHIEKLGIKPLYRYCAMDVVYEWGLYKLLRKDVVSEELNAVEKIINICNSISTDFSSFEELQTQFTRNHDISNLFIPTKSIPEGLGLCSCRFEEFQQQLELLLWDRTPSDQISPSCFQTLFQGLLSIFGIVSRRQPDIAAKKTRVKGRDISSAPDVICYGIEGNISCIVKVDKSRKCSDLDGIPHSKKSRQDESPGRDKCISDCFAQHTGDLLAFSESSISHMDICGRAGRDILGFIVENTHVTVTHLQISRLSLERIQNSTGEGPVKHEEKPLLHYSRPFNYLKKSDRQELFKAILHVRLMLSIHEKVTTQRRNAGTVDIFRRRGCEHC</sequence>
<evidence type="ECO:0000313" key="2">
    <source>
        <dbReference type="Proteomes" id="UP000005408"/>
    </source>
</evidence>
<evidence type="ECO:0000313" key="1">
    <source>
        <dbReference type="EnsemblMetazoa" id="G30896.5:cds"/>
    </source>
</evidence>